<dbReference type="EMBL" id="QFOT01000023">
    <property type="protein sequence ID" value="PZP56508.1"/>
    <property type="molecule type" value="Genomic_DNA"/>
</dbReference>
<evidence type="ECO:0000313" key="4">
    <source>
        <dbReference type="Proteomes" id="UP000249739"/>
    </source>
</evidence>
<proteinExistence type="predicted"/>
<dbReference type="Gene3D" id="3.40.50.300">
    <property type="entry name" value="P-loop containing nucleotide triphosphate hydrolases"/>
    <property type="match status" value="1"/>
</dbReference>
<dbReference type="SUPFAM" id="SSF52540">
    <property type="entry name" value="P-loop containing nucleoside triphosphate hydrolases"/>
    <property type="match status" value="1"/>
</dbReference>
<keyword evidence="3" id="KW-0547">Nucleotide-binding</keyword>
<dbReference type="PANTHER" id="PTHR35894">
    <property type="entry name" value="GENERAL SECRETION PATHWAY PROTEIN A-RELATED"/>
    <property type="match status" value="1"/>
</dbReference>
<dbReference type="PANTHER" id="PTHR35894:SF5">
    <property type="entry name" value="MU-LIKE PROPHAGE FLUMU DNA TRANSPOSITION PROTEIN B"/>
    <property type="match status" value="1"/>
</dbReference>
<reference evidence="3 4" key="1">
    <citation type="submission" date="2017-08" db="EMBL/GenBank/DDBJ databases">
        <title>Infants hospitalized years apart are colonized by the same room-sourced microbial strains.</title>
        <authorList>
            <person name="Brooks B."/>
            <person name="Olm M.R."/>
            <person name="Firek B.A."/>
            <person name="Baker R."/>
            <person name="Thomas B.C."/>
            <person name="Morowitz M.J."/>
            <person name="Banfield J.F."/>
        </authorList>
    </citation>
    <scope>NUCLEOTIDE SEQUENCE [LARGE SCALE GENOMIC DNA]</scope>
    <source>
        <strain evidence="3">S2_006_000_R2_64</strain>
    </source>
</reference>
<dbReference type="InterPro" id="IPR052026">
    <property type="entry name" value="ExeA_AAA_ATPase_DNA-bind"/>
</dbReference>
<dbReference type="GO" id="GO:0016887">
    <property type="term" value="F:ATP hydrolysis activity"/>
    <property type="evidence" value="ECO:0007669"/>
    <property type="project" value="InterPro"/>
</dbReference>
<dbReference type="InterPro" id="IPR027417">
    <property type="entry name" value="P-loop_NTPase"/>
</dbReference>
<feature type="coiled-coil region" evidence="1">
    <location>
        <begin position="115"/>
        <end position="142"/>
    </location>
</feature>
<gene>
    <name evidence="3" type="ORF">DI586_03415</name>
</gene>
<dbReference type="Pfam" id="PF13401">
    <property type="entry name" value="AAA_22"/>
    <property type="match status" value="1"/>
</dbReference>
<accession>A0A2W5FNE9</accession>
<comment type="caution">
    <text evidence="3">The sequence shown here is derived from an EMBL/GenBank/DDBJ whole genome shotgun (WGS) entry which is preliminary data.</text>
</comment>
<protein>
    <submittedName>
        <fullName evidence="3">ATP-binding protein</fullName>
    </submittedName>
</protein>
<evidence type="ECO:0000256" key="1">
    <source>
        <dbReference type="SAM" id="Coils"/>
    </source>
</evidence>
<dbReference type="Proteomes" id="UP000249739">
    <property type="component" value="Unassembled WGS sequence"/>
</dbReference>
<keyword evidence="1" id="KW-0175">Coiled coil</keyword>
<keyword evidence="3" id="KW-0067">ATP-binding</keyword>
<feature type="domain" description="ORC1/DEAH AAA+ ATPase" evidence="2">
    <location>
        <begin position="26"/>
        <end position="216"/>
    </location>
</feature>
<name>A0A2W5FNE9_9BACT</name>
<dbReference type="GO" id="GO:0005524">
    <property type="term" value="F:ATP binding"/>
    <property type="evidence" value="ECO:0007669"/>
    <property type="project" value="UniProtKB-KW"/>
</dbReference>
<organism evidence="3 4">
    <name type="scientific">Micavibrio aeruginosavorus</name>
    <dbReference type="NCBI Taxonomy" id="349221"/>
    <lineage>
        <taxon>Bacteria</taxon>
        <taxon>Pseudomonadati</taxon>
        <taxon>Bdellovibrionota</taxon>
        <taxon>Bdellovibrionia</taxon>
        <taxon>Bdellovibrionales</taxon>
        <taxon>Pseudobdellovibrionaceae</taxon>
        <taxon>Micavibrio</taxon>
    </lineage>
</organism>
<sequence>MTSDTSFIDTHQYRLFSEFCDTCASYKYIGICYGPPGVGKTLSARRYANWDKFSRTKFSLSDSQCHEYFRASRSVHCTTVLYTAPVTIHAKTLSREIDSLRERIRISSPEMVRLNKEQEYLLAQAKIKRERERKQFEKSQINKITSCEEYETPPTVYDIQTQSTTLRKSIKDPTKLIIIDETERLSPACLDQVRYIYDLGGIGIVLIGMPGLEKRLARYAQLSSRVGFVHKFSPLSADQVRKVWTKLRSSYLNTQKSPISDEAMTAIIRMTRGNFRLLERLLSQIERVLEINKLSEITLEVVEVARENLVIGAA</sequence>
<evidence type="ECO:0000259" key="2">
    <source>
        <dbReference type="Pfam" id="PF13401"/>
    </source>
</evidence>
<dbReference type="InterPro" id="IPR049945">
    <property type="entry name" value="AAA_22"/>
</dbReference>
<dbReference type="AlphaFoldDB" id="A0A2W5FNE9"/>
<evidence type="ECO:0000313" key="3">
    <source>
        <dbReference type="EMBL" id="PZP56508.1"/>
    </source>
</evidence>